<dbReference type="SUPFAM" id="SSF48008">
    <property type="entry name" value="GntR ligand-binding domain-like"/>
    <property type="match status" value="1"/>
</dbReference>
<keyword evidence="1" id="KW-0805">Transcription regulation</keyword>
<dbReference type="CDD" id="cd07377">
    <property type="entry name" value="WHTH_GntR"/>
    <property type="match status" value="1"/>
</dbReference>
<dbReference type="InterPro" id="IPR036388">
    <property type="entry name" value="WH-like_DNA-bd_sf"/>
</dbReference>
<evidence type="ECO:0000256" key="2">
    <source>
        <dbReference type="ARBA" id="ARBA00023125"/>
    </source>
</evidence>
<dbReference type="Gene3D" id="1.20.120.530">
    <property type="entry name" value="GntR ligand-binding domain-like"/>
    <property type="match status" value="1"/>
</dbReference>
<keyword evidence="6" id="KW-1185">Reference proteome</keyword>
<dbReference type="InterPro" id="IPR008920">
    <property type="entry name" value="TF_FadR/GntR_C"/>
</dbReference>
<dbReference type="PANTHER" id="PTHR43537">
    <property type="entry name" value="TRANSCRIPTIONAL REGULATOR, GNTR FAMILY"/>
    <property type="match status" value="1"/>
</dbReference>
<name>A0ABW4RWN3_9ACTN</name>
<proteinExistence type="predicted"/>
<dbReference type="SUPFAM" id="SSF46785">
    <property type="entry name" value="Winged helix' DNA-binding domain"/>
    <property type="match status" value="1"/>
</dbReference>
<sequence length="233" mass="25807">MTTQPRPPAVDIARPQGVSVELTAASHALRDHVVEVLREQIVSGELEPGTRLRERALSEQFGVSRVPVREAILVLEQQRLVITEPRVGATVTSLTARDVTELFDLRLAFEPLTARLAARSRTTEDLAVLDEDHDRATRAATTGDAASGSRANADFHRDLILASHSELLQQVVGPLDSIIQRLFRQTITRHEGDLCRDHAHILEAVRSGDEELAAFWAVRHVESTREHSIALFS</sequence>
<gene>
    <name evidence="5" type="ORF">ACFSCS_09800</name>
</gene>
<dbReference type="InterPro" id="IPR011711">
    <property type="entry name" value="GntR_C"/>
</dbReference>
<dbReference type="InterPro" id="IPR000524">
    <property type="entry name" value="Tscrpt_reg_HTH_GntR"/>
</dbReference>
<evidence type="ECO:0000256" key="3">
    <source>
        <dbReference type="ARBA" id="ARBA00023163"/>
    </source>
</evidence>
<dbReference type="RefSeq" id="WP_343873573.1">
    <property type="nucleotide sequence ID" value="NZ_BAAAIX010000017.1"/>
</dbReference>
<keyword evidence="3" id="KW-0804">Transcription</keyword>
<dbReference type="SMART" id="SM00895">
    <property type="entry name" value="FCD"/>
    <property type="match status" value="1"/>
</dbReference>
<dbReference type="EMBL" id="JBHUFZ010000020">
    <property type="protein sequence ID" value="MFD1890469.1"/>
    <property type="molecule type" value="Genomic_DNA"/>
</dbReference>
<evidence type="ECO:0000259" key="4">
    <source>
        <dbReference type="PROSITE" id="PS50949"/>
    </source>
</evidence>
<protein>
    <submittedName>
        <fullName evidence="5">GntR family transcriptional regulator</fullName>
    </submittedName>
</protein>
<dbReference type="PANTHER" id="PTHR43537:SF49">
    <property type="entry name" value="TRANSCRIPTIONAL REGULATORY PROTEIN"/>
    <property type="match status" value="1"/>
</dbReference>
<dbReference type="Pfam" id="PF07729">
    <property type="entry name" value="FCD"/>
    <property type="match status" value="1"/>
</dbReference>
<dbReference type="InterPro" id="IPR036390">
    <property type="entry name" value="WH_DNA-bd_sf"/>
</dbReference>
<evidence type="ECO:0000256" key="1">
    <source>
        <dbReference type="ARBA" id="ARBA00023015"/>
    </source>
</evidence>
<reference evidence="6" key="1">
    <citation type="journal article" date="2019" name="Int. J. Syst. Evol. Microbiol.">
        <title>The Global Catalogue of Microorganisms (GCM) 10K type strain sequencing project: providing services to taxonomists for standard genome sequencing and annotation.</title>
        <authorList>
            <consortium name="The Broad Institute Genomics Platform"/>
            <consortium name="The Broad Institute Genome Sequencing Center for Infectious Disease"/>
            <person name="Wu L."/>
            <person name="Ma J."/>
        </authorList>
    </citation>
    <scope>NUCLEOTIDE SEQUENCE [LARGE SCALE GENOMIC DNA]</scope>
    <source>
        <strain evidence="6">CAIM 431</strain>
    </source>
</reference>
<dbReference type="Proteomes" id="UP001597326">
    <property type="component" value="Unassembled WGS sequence"/>
</dbReference>
<organism evidence="5 6">
    <name type="scientific">Luteococcus peritonei</name>
    <dbReference type="NCBI Taxonomy" id="88874"/>
    <lineage>
        <taxon>Bacteria</taxon>
        <taxon>Bacillati</taxon>
        <taxon>Actinomycetota</taxon>
        <taxon>Actinomycetes</taxon>
        <taxon>Propionibacteriales</taxon>
        <taxon>Propionibacteriaceae</taxon>
        <taxon>Luteococcus</taxon>
    </lineage>
</organism>
<keyword evidence="2" id="KW-0238">DNA-binding</keyword>
<dbReference type="Pfam" id="PF00392">
    <property type="entry name" value="GntR"/>
    <property type="match status" value="1"/>
</dbReference>
<dbReference type="SMART" id="SM00345">
    <property type="entry name" value="HTH_GNTR"/>
    <property type="match status" value="1"/>
</dbReference>
<evidence type="ECO:0000313" key="6">
    <source>
        <dbReference type="Proteomes" id="UP001597326"/>
    </source>
</evidence>
<comment type="caution">
    <text evidence="5">The sequence shown here is derived from an EMBL/GenBank/DDBJ whole genome shotgun (WGS) entry which is preliminary data.</text>
</comment>
<dbReference type="Gene3D" id="1.10.10.10">
    <property type="entry name" value="Winged helix-like DNA-binding domain superfamily/Winged helix DNA-binding domain"/>
    <property type="match status" value="1"/>
</dbReference>
<dbReference type="PROSITE" id="PS50949">
    <property type="entry name" value="HTH_GNTR"/>
    <property type="match status" value="1"/>
</dbReference>
<evidence type="ECO:0000313" key="5">
    <source>
        <dbReference type="EMBL" id="MFD1890469.1"/>
    </source>
</evidence>
<accession>A0ABW4RWN3</accession>
<feature type="domain" description="HTH gntR-type" evidence="4">
    <location>
        <begin position="27"/>
        <end position="94"/>
    </location>
</feature>